<accession>A0A319D837</accession>
<dbReference type="OrthoDB" id="48988at2759"/>
<dbReference type="VEuPathDB" id="FungiDB:BO71DRAFT_284237"/>
<dbReference type="Proteomes" id="UP000247810">
    <property type="component" value="Unassembled WGS sequence"/>
</dbReference>
<dbReference type="PANTHER" id="PTHR43060">
    <property type="entry name" value="3-HYDROXYISOBUTYRATE DEHYDROGENASE-LIKE 1, MITOCHONDRIAL-RELATED"/>
    <property type="match status" value="1"/>
</dbReference>
<dbReference type="Pfam" id="PF14833">
    <property type="entry name" value="NAD_binding_11"/>
    <property type="match status" value="1"/>
</dbReference>
<name>A0A319D837_9EURO</name>
<feature type="non-terminal residue" evidence="2">
    <location>
        <position position="104"/>
    </location>
</feature>
<dbReference type="AlphaFoldDB" id="A0A319D837"/>
<reference evidence="2 3" key="1">
    <citation type="submission" date="2018-02" db="EMBL/GenBank/DDBJ databases">
        <title>The genomes of Aspergillus section Nigri reveals drivers in fungal speciation.</title>
        <authorList>
            <consortium name="DOE Joint Genome Institute"/>
            <person name="Vesth T.C."/>
            <person name="Nybo J."/>
            <person name="Theobald S."/>
            <person name="Brandl J."/>
            <person name="Frisvad J.C."/>
            <person name="Nielsen K.F."/>
            <person name="Lyhne E.K."/>
            <person name="Kogle M.E."/>
            <person name="Kuo A."/>
            <person name="Riley R."/>
            <person name="Clum A."/>
            <person name="Nolan M."/>
            <person name="Lipzen A."/>
            <person name="Salamov A."/>
            <person name="Henrissat B."/>
            <person name="Wiebenga A."/>
            <person name="De vries R.P."/>
            <person name="Grigoriev I.V."/>
            <person name="Mortensen U.H."/>
            <person name="Andersen M.R."/>
            <person name="Baker S.E."/>
        </authorList>
    </citation>
    <scope>NUCLEOTIDE SEQUENCE [LARGE SCALE GENOMIC DNA]</scope>
    <source>
        <strain evidence="2 3">CBS 707.79</strain>
    </source>
</reference>
<evidence type="ECO:0000313" key="2">
    <source>
        <dbReference type="EMBL" id="PYH93334.1"/>
    </source>
</evidence>
<evidence type="ECO:0000313" key="3">
    <source>
        <dbReference type="Proteomes" id="UP000247810"/>
    </source>
</evidence>
<protein>
    <submittedName>
        <fullName evidence="2">6-phosphogluconate dehydrogenase C-terminal domain-like protein</fullName>
    </submittedName>
</protein>
<evidence type="ECO:0000259" key="1">
    <source>
        <dbReference type="Pfam" id="PF14833"/>
    </source>
</evidence>
<keyword evidence="3" id="KW-1185">Reference proteome</keyword>
<dbReference type="GO" id="GO:0051287">
    <property type="term" value="F:NAD binding"/>
    <property type="evidence" value="ECO:0007669"/>
    <property type="project" value="InterPro"/>
</dbReference>
<dbReference type="Gene3D" id="1.10.1040.10">
    <property type="entry name" value="N-(1-d-carboxylethyl)-l-norvaline Dehydrogenase, domain 2"/>
    <property type="match status" value="1"/>
</dbReference>
<dbReference type="InterPro" id="IPR008927">
    <property type="entry name" value="6-PGluconate_DH-like_C_sf"/>
</dbReference>
<proteinExistence type="predicted"/>
<feature type="non-terminal residue" evidence="2">
    <location>
        <position position="1"/>
    </location>
</feature>
<dbReference type="InterPro" id="IPR029154">
    <property type="entry name" value="HIBADH-like_NADP-bd"/>
</dbReference>
<feature type="domain" description="3-hydroxyisobutyrate dehydrogenase-like NAD-binding" evidence="1">
    <location>
        <begin position="4"/>
        <end position="104"/>
    </location>
</feature>
<dbReference type="EMBL" id="KZ825895">
    <property type="protein sequence ID" value="PYH93334.1"/>
    <property type="molecule type" value="Genomic_DNA"/>
</dbReference>
<organism evidence="2 3">
    <name type="scientific">Aspergillus ellipticus CBS 707.79</name>
    <dbReference type="NCBI Taxonomy" id="1448320"/>
    <lineage>
        <taxon>Eukaryota</taxon>
        <taxon>Fungi</taxon>
        <taxon>Dikarya</taxon>
        <taxon>Ascomycota</taxon>
        <taxon>Pezizomycotina</taxon>
        <taxon>Eurotiomycetes</taxon>
        <taxon>Eurotiomycetidae</taxon>
        <taxon>Eurotiales</taxon>
        <taxon>Aspergillaceae</taxon>
        <taxon>Aspergillus</taxon>
        <taxon>Aspergillus subgen. Circumdati</taxon>
    </lineage>
</organism>
<sequence>GETGSGPNGKVCHQVVPEIAIALVAEIMILAVRAGLNTQEVYDFVQGGEGASWIMKNRIPHALEGDETVYSAMTNSQKTSSLVVRTAAEKSFPVPLVAKAEQIY</sequence>
<dbReference type="STRING" id="1448320.A0A319D837"/>
<dbReference type="InterPro" id="IPR013328">
    <property type="entry name" value="6PGD_dom2"/>
</dbReference>
<dbReference type="SUPFAM" id="SSF48179">
    <property type="entry name" value="6-phosphogluconate dehydrogenase C-terminal domain-like"/>
    <property type="match status" value="1"/>
</dbReference>
<gene>
    <name evidence="2" type="ORF">BO71DRAFT_284237</name>
</gene>